<dbReference type="Proteomes" id="UP001529510">
    <property type="component" value="Unassembled WGS sequence"/>
</dbReference>
<evidence type="ECO:0000313" key="3">
    <source>
        <dbReference type="Proteomes" id="UP001529510"/>
    </source>
</evidence>
<reference evidence="2 3" key="1">
    <citation type="submission" date="2024-05" db="EMBL/GenBank/DDBJ databases">
        <title>Genome sequencing and assembly of Indian major carp, Cirrhinus mrigala (Hamilton, 1822).</title>
        <authorList>
            <person name="Mohindra V."/>
            <person name="Chowdhury L.M."/>
            <person name="Lal K."/>
            <person name="Jena J.K."/>
        </authorList>
    </citation>
    <scope>NUCLEOTIDE SEQUENCE [LARGE SCALE GENOMIC DNA]</scope>
    <source>
        <strain evidence="2">CM1030</strain>
        <tissue evidence="2">Blood</tissue>
    </source>
</reference>
<feature type="non-terminal residue" evidence="2">
    <location>
        <position position="51"/>
    </location>
</feature>
<proteinExistence type="predicted"/>
<accession>A0ABD0N7V4</accession>
<dbReference type="EMBL" id="JAMKFB020000024">
    <property type="protein sequence ID" value="KAL0156921.1"/>
    <property type="molecule type" value="Genomic_DNA"/>
</dbReference>
<keyword evidence="1" id="KW-1133">Transmembrane helix</keyword>
<keyword evidence="1" id="KW-0812">Transmembrane</keyword>
<organism evidence="2 3">
    <name type="scientific">Cirrhinus mrigala</name>
    <name type="common">Mrigala</name>
    <dbReference type="NCBI Taxonomy" id="683832"/>
    <lineage>
        <taxon>Eukaryota</taxon>
        <taxon>Metazoa</taxon>
        <taxon>Chordata</taxon>
        <taxon>Craniata</taxon>
        <taxon>Vertebrata</taxon>
        <taxon>Euteleostomi</taxon>
        <taxon>Actinopterygii</taxon>
        <taxon>Neopterygii</taxon>
        <taxon>Teleostei</taxon>
        <taxon>Ostariophysi</taxon>
        <taxon>Cypriniformes</taxon>
        <taxon>Cyprinidae</taxon>
        <taxon>Labeoninae</taxon>
        <taxon>Labeonini</taxon>
        <taxon>Cirrhinus</taxon>
    </lineage>
</organism>
<protein>
    <submittedName>
        <fullName evidence="2">Uncharacterized protein</fullName>
    </submittedName>
</protein>
<comment type="caution">
    <text evidence="2">The sequence shown here is derived from an EMBL/GenBank/DDBJ whole genome shotgun (WGS) entry which is preliminary data.</text>
</comment>
<gene>
    <name evidence="2" type="ORF">M9458_048167</name>
</gene>
<feature type="non-terminal residue" evidence="2">
    <location>
        <position position="1"/>
    </location>
</feature>
<keyword evidence="3" id="KW-1185">Reference proteome</keyword>
<evidence type="ECO:0000256" key="1">
    <source>
        <dbReference type="SAM" id="Phobius"/>
    </source>
</evidence>
<evidence type="ECO:0000313" key="2">
    <source>
        <dbReference type="EMBL" id="KAL0156921.1"/>
    </source>
</evidence>
<sequence>KAYGSKVHLLNLAIYLLGLLPLTYLILNLRPKQEVFGNNTSVIMVPVSFSE</sequence>
<name>A0ABD0N7V4_CIRMR</name>
<feature type="transmembrane region" description="Helical" evidence="1">
    <location>
        <begin position="12"/>
        <end position="29"/>
    </location>
</feature>
<keyword evidence="1" id="KW-0472">Membrane</keyword>
<dbReference type="AlphaFoldDB" id="A0ABD0N7V4"/>